<sequence length="262" mass="30340">MCVRSLPAGNYILALQGHFMKAHLVTFADGPFSTRLYSFLAQAESMELFDTIKTHSFSTLQQDFQAQHAEFVNANRRGFGFWVWKSQAILEALESADSDDCIIYLDAGYTLNPKGRDRFLEYLEITCDSRHSLLSFQNIHTEAYWTKADLPARLGLKTNGTEMKTSQLTANFMILRPAPDNFDFVRLWQQISIEKDYHYLNDSPSEIPNHPLFREHRHDQSISSLIRKMRGSEITHLETQSYEGYFDKYKNSLPCWATRSKT</sequence>
<reference evidence="1 2" key="1">
    <citation type="submission" date="2015-09" db="EMBL/GenBank/DDBJ databases">
        <authorList>
            <consortium name="Swine Surveillance"/>
        </authorList>
    </citation>
    <scope>NUCLEOTIDE SEQUENCE [LARGE SCALE GENOMIC DNA]</scope>
    <source>
        <strain evidence="1 2">CECT 4357</strain>
    </source>
</reference>
<dbReference type="AlphaFoldDB" id="A0A0P1F6K9"/>
<dbReference type="EMBL" id="CYSA01000007">
    <property type="protein sequence ID" value="CUH63461.1"/>
    <property type="molecule type" value="Genomic_DNA"/>
</dbReference>
<protein>
    <submittedName>
        <fullName evidence="1">Uncharacterized protein</fullName>
    </submittedName>
</protein>
<name>A0A0P1F6K9_THAGE</name>
<dbReference type="Proteomes" id="UP000051587">
    <property type="component" value="Unassembled WGS sequence"/>
</dbReference>
<evidence type="ECO:0000313" key="2">
    <source>
        <dbReference type="Proteomes" id="UP000051587"/>
    </source>
</evidence>
<accession>A0A0P1F6K9</accession>
<keyword evidence="2" id="KW-1185">Reference proteome</keyword>
<evidence type="ECO:0000313" key="1">
    <source>
        <dbReference type="EMBL" id="CUH63461.1"/>
    </source>
</evidence>
<organism evidence="1 2">
    <name type="scientific">Thalassovita gelatinovora</name>
    <name type="common">Thalassobius gelatinovorus</name>
    <dbReference type="NCBI Taxonomy" id="53501"/>
    <lineage>
        <taxon>Bacteria</taxon>
        <taxon>Pseudomonadati</taxon>
        <taxon>Pseudomonadota</taxon>
        <taxon>Alphaproteobacteria</taxon>
        <taxon>Rhodobacterales</taxon>
        <taxon>Roseobacteraceae</taxon>
        <taxon>Thalassovita</taxon>
    </lineage>
</organism>
<proteinExistence type="predicted"/>
<gene>
    <name evidence="1" type="ORF">TG4357_00686</name>
</gene>